<sequence>MSSLVPLIELAQQRSLDLFFRAGQGYLAGTLRQQGQPQAGWGLSPLGVHAKAKERIVCSLREVPSPQQSYARPGQ</sequence>
<accession>A0ABS0S9L4</accession>
<name>A0ABS0S9L4_9HYPH</name>
<reference evidence="1 2" key="1">
    <citation type="submission" date="2020-10" db="EMBL/GenBank/DDBJ databases">
        <title>Aquamicrobium zhengzhouensis sp. nov., a exopolysaccharide producing bacterium isolated from farmland soil.</title>
        <authorList>
            <person name="Wang X."/>
        </authorList>
    </citation>
    <scope>NUCLEOTIDE SEQUENCE [LARGE SCALE GENOMIC DNA]</scope>
    <source>
        <strain evidence="2">cd-1</strain>
    </source>
</reference>
<comment type="caution">
    <text evidence="1">The sequence shown here is derived from an EMBL/GenBank/DDBJ whole genome shotgun (WGS) entry which is preliminary data.</text>
</comment>
<dbReference type="Proteomes" id="UP000601789">
    <property type="component" value="Unassembled WGS sequence"/>
</dbReference>
<protein>
    <submittedName>
        <fullName evidence="1">Uncharacterized protein</fullName>
    </submittedName>
</protein>
<dbReference type="RefSeq" id="WP_198474852.1">
    <property type="nucleotide sequence ID" value="NZ_JADGMQ010000002.1"/>
</dbReference>
<proteinExistence type="predicted"/>
<keyword evidence="2" id="KW-1185">Reference proteome</keyword>
<gene>
    <name evidence="1" type="ORF">IOD40_04800</name>
</gene>
<organism evidence="1 2">
    <name type="scientific">Aquamicrobium zhengzhouense</name>
    <dbReference type="NCBI Taxonomy" id="2781738"/>
    <lineage>
        <taxon>Bacteria</taxon>
        <taxon>Pseudomonadati</taxon>
        <taxon>Pseudomonadota</taxon>
        <taxon>Alphaproteobacteria</taxon>
        <taxon>Hyphomicrobiales</taxon>
        <taxon>Phyllobacteriaceae</taxon>
        <taxon>Aquamicrobium</taxon>
    </lineage>
</organism>
<dbReference type="EMBL" id="JADGMQ010000002">
    <property type="protein sequence ID" value="MBI1619983.1"/>
    <property type="molecule type" value="Genomic_DNA"/>
</dbReference>
<evidence type="ECO:0000313" key="2">
    <source>
        <dbReference type="Proteomes" id="UP000601789"/>
    </source>
</evidence>
<evidence type="ECO:0000313" key="1">
    <source>
        <dbReference type="EMBL" id="MBI1619983.1"/>
    </source>
</evidence>